<feature type="domain" description="DUF112" evidence="2">
    <location>
        <begin position="17"/>
        <end position="439"/>
    </location>
</feature>
<dbReference type="InterPro" id="IPR002823">
    <property type="entry name" value="DUF112_TM"/>
</dbReference>
<feature type="transmembrane region" description="Helical" evidence="1">
    <location>
        <begin position="355"/>
        <end position="375"/>
    </location>
</feature>
<feature type="transmembrane region" description="Helical" evidence="1">
    <location>
        <begin position="109"/>
        <end position="136"/>
    </location>
</feature>
<keyword evidence="1" id="KW-0472">Membrane</keyword>
<keyword evidence="4" id="KW-1185">Reference proteome</keyword>
<evidence type="ECO:0000259" key="2">
    <source>
        <dbReference type="Pfam" id="PF01970"/>
    </source>
</evidence>
<evidence type="ECO:0000256" key="1">
    <source>
        <dbReference type="SAM" id="Phobius"/>
    </source>
</evidence>
<feature type="transmembrane region" description="Helical" evidence="1">
    <location>
        <begin position="16"/>
        <end position="46"/>
    </location>
</feature>
<dbReference type="Pfam" id="PF01970">
    <property type="entry name" value="TctA"/>
    <property type="match status" value="1"/>
</dbReference>
<protein>
    <submittedName>
        <fullName evidence="3">Tripartite tricarboxylate transporter TctA family protein</fullName>
    </submittedName>
</protein>
<organism evidence="3 4">
    <name type="scientific">Pseudooctadecabacter jejudonensis</name>
    <dbReference type="NCBI Taxonomy" id="1391910"/>
    <lineage>
        <taxon>Bacteria</taxon>
        <taxon>Pseudomonadati</taxon>
        <taxon>Pseudomonadota</taxon>
        <taxon>Alphaproteobacteria</taxon>
        <taxon>Rhodobacterales</taxon>
        <taxon>Paracoccaceae</taxon>
        <taxon>Pseudooctadecabacter</taxon>
    </lineage>
</organism>
<feature type="transmembrane region" description="Helical" evidence="1">
    <location>
        <begin position="471"/>
        <end position="489"/>
    </location>
</feature>
<dbReference type="RefSeq" id="WP_085862547.1">
    <property type="nucleotide sequence ID" value="NZ_FWFT01000001.1"/>
</dbReference>
<feature type="transmembrane region" description="Helical" evidence="1">
    <location>
        <begin position="434"/>
        <end position="451"/>
    </location>
</feature>
<gene>
    <name evidence="3" type="ORF">PSJ8397_00032</name>
</gene>
<feature type="transmembrane region" description="Helical" evidence="1">
    <location>
        <begin position="58"/>
        <end position="79"/>
    </location>
</feature>
<feature type="transmembrane region" description="Helical" evidence="1">
    <location>
        <begin position="387"/>
        <end position="404"/>
    </location>
</feature>
<evidence type="ECO:0000313" key="4">
    <source>
        <dbReference type="Proteomes" id="UP000193623"/>
    </source>
</evidence>
<accession>A0A1Y5R8S1</accession>
<keyword evidence="1" id="KW-0812">Transmembrane</keyword>
<dbReference type="Proteomes" id="UP000193623">
    <property type="component" value="Unassembled WGS sequence"/>
</dbReference>
<sequence length="498" mass="53154">MEAFLTGLDSLMQPSVLLAILIGSVGGLAIGAVPGIGPAIAIAILLPATVFLDDLVSLVLLLGVYGSSMYGGAVPAILINTPGTPVNALTTYDGYAMTRRGEASRALSLAYSASFFGGCFSIIMALLALFAFGPYLRDLGALFGQRDILMAAILGGVLLIAAHRQTMGIAALLFGFGFLIAMIGRQSTRQIDRYTFDIEYLYSGFNLIVVIVGIFALSQALNLMVGKDDDPPEARISGGLLNGFREIARRKLITVCSAIYGTIMGIIPGVGEFVAQFFSYSTARSLSKDPARFGHGSPEGLIASETSNNAVPAAAMIPLLALGVPGEALTAMMMVVFFDAGIKPGPDIFENNPDFLFSLFTALLIINVLVLITLLFSTRLIAKMVYIPNRFLGAFIMILSFVGVYSIRNSLTDCIFAVIFGFIGFVLRRLDWPLVPIVLGLVLGSIIVERLTAGAGQIKSAVDLINRPVSGTLFVVILMVIGFIIWTSIKNRRTNYQT</sequence>
<proteinExistence type="predicted"/>
<name>A0A1Y5R8S1_9RHOB</name>
<feature type="transmembrane region" description="Helical" evidence="1">
    <location>
        <begin position="169"/>
        <end position="188"/>
    </location>
</feature>
<dbReference type="AlphaFoldDB" id="A0A1Y5R8S1"/>
<keyword evidence="1" id="KW-1133">Transmembrane helix</keyword>
<feature type="transmembrane region" description="Helical" evidence="1">
    <location>
        <begin position="313"/>
        <end position="335"/>
    </location>
</feature>
<feature type="transmembrane region" description="Helical" evidence="1">
    <location>
        <begin position="410"/>
        <end position="427"/>
    </location>
</feature>
<feature type="transmembrane region" description="Helical" evidence="1">
    <location>
        <begin position="200"/>
        <end position="221"/>
    </location>
</feature>
<dbReference type="EMBL" id="FWFT01000001">
    <property type="protein sequence ID" value="SLN10689.1"/>
    <property type="molecule type" value="Genomic_DNA"/>
</dbReference>
<feature type="transmembrane region" description="Helical" evidence="1">
    <location>
        <begin position="252"/>
        <end position="278"/>
    </location>
</feature>
<dbReference type="OrthoDB" id="9791872at2"/>
<evidence type="ECO:0000313" key="3">
    <source>
        <dbReference type="EMBL" id="SLN10689.1"/>
    </source>
</evidence>
<dbReference type="PANTHER" id="PTHR35342">
    <property type="entry name" value="TRICARBOXYLIC TRANSPORT PROTEIN"/>
    <property type="match status" value="1"/>
</dbReference>
<dbReference type="PANTHER" id="PTHR35342:SF5">
    <property type="entry name" value="TRICARBOXYLIC TRANSPORT PROTEIN"/>
    <property type="match status" value="1"/>
</dbReference>
<reference evidence="3 4" key="1">
    <citation type="submission" date="2017-03" db="EMBL/GenBank/DDBJ databases">
        <authorList>
            <person name="Afonso C.L."/>
            <person name="Miller P.J."/>
            <person name="Scott M.A."/>
            <person name="Spackman E."/>
            <person name="Goraichik I."/>
            <person name="Dimitrov K.M."/>
            <person name="Suarez D.L."/>
            <person name="Swayne D.E."/>
        </authorList>
    </citation>
    <scope>NUCLEOTIDE SEQUENCE [LARGE SCALE GENOMIC DNA]</scope>
    <source>
        <strain evidence="3 4">CECT 8397</strain>
    </source>
</reference>